<evidence type="ECO:0000313" key="7">
    <source>
        <dbReference type="Proteomes" id="UP000598467"/>
    </source>
</evidence>
<gene>
    <name evidence="6" type="ORF">HK439_25530</name>
</gene>
<keyword evidence="3" id="KW-0238">DNA-binding</keyword>
<keyword evidence="4" id="KW-0233">DNA recombination</keyword>
<dbReference type="AlphaFoldDB" id="A0A926P3K0"/>
<dbReference type="InterPro" id="IPR011010">
    <property type="entry name" value="DNA_brk_join_enz"/>
</dbReference>
<dbReference type="InterPro" id="IPR004107">
    <property type="entry name" value="Integrase_SAM-like_N"/>
</dbReference>
<dbReference type="RefSeq" id="WP_190294323.1">
    <property type="nucleotide sequence ID" value="NZ_JABFCZ010000047.1"/>
</dbReference>
<organism evidence="6 7">
    <name type="scientific">Roseibium aggregatum</name>
    <dbReference type="NCBI Taxonomy" id="187304"/>
    <lineage>
        <taxon>Bacteria</taxon>
        <taxon>Pseudomonadati</taxon>
        <taxon>Pseudomonadota</taxon>
        <taxon>Alphaproteobacteria</taxon>
        <taxon>Hyphomicrobiales</taxon>
        <taxon>Stappiaceae</taxon>
        <taxon>Roseibium</taxon>
    </lineage>
</organism>
<accession>A0A926P3K0</accession>
<evidence type="ECO:0000256" key="2">
    <source>
        <dbReference type="ARBA" id="ARBA00022908"/>
    </source>
</evidence>
<name>A0A926P3K0_9HYPH</name>
<dbReference type="PROSITE" id="PS51898">
    <property type="entry name" value="TYR_RECOMBINASE"/>
    <property type="match status" value="1"/>
</dbReference>
<comment type="similarity">
    <text evidence="1">Belongs to the 'phage' integrase family.</text>
</comment>
<dbReference type="PANTHER" id="PTHR30349:SF64">
    <property type="entry name" value="PROPHAGE INTEGRASE INTD-RELATED"/>
    <property type="match status" value="1"/>
</dbReference>
<keyword evidence="2" id="KW-0229">DNA integration</keyword>
<dbReference type="GO" id="GO:0003677">
    <property type="term" value="F:DNA binding"/>
    <property type="evidence" value="ECO:0007669"/>
    <property type="project" value="UniProtKB-KW"/>
</dbReference>
<comment type="caution">
    <text evidence="6">The sequence shown here is derived from an EMBL/GenBank/DDBJ whole genome shotgun (WGS) entry which is preliminary data.</text>
</comment>
<dbReference type="GO" id="GO:0015074">
    <property type="term" value="P:DNA integration"/>
    <property type="evidence" value="ECO:0007669"/>
    <property type="project" value="UniProtKB-KW"/>
</dbReference>
<protein>
    <submittedName>
        <fullName evidence="6">Tyrosine-type recombinase/integrase</fullName>
    </submittedName>
</protein>
<dbReference type="InterPro" id="IPR013762">
    <property type="entry name" value="Integrase-like_cat_sf"/>
</dbReference>
<dbReference type="Gene3D" id="1.10.443.10">
    <property type="entry name" value="Intergrase catalytic core"/>
    <property type="match status" value="1"/>
</dbReference>
<reference evidence="6" key="1">
    <citation type="submission" date="2020-05" db="EMBL/GenBank/DDBJ databases">
        <title>Identification of trans-AT polyketide cluster in two marine bacteria, producers of a novel glutaramide-containing polyketide sesbanimide D and analogs.</title>
        <authorList>
            <person name="Kacar D."/>
            <person name="Rodriguez P."/>
            <person name="Canedo L."/>
            <person name="Gonzalez E."/>
            <person name="Galan B."/>
            <person name="De La Calle F."/>
            <person name="Garcia J.L."/>
        </authorList>
    </citation>
    <scope>NUCLEOTIDE SEQUENCE</scope>
    <source>
        <strain evidence="6">PHM038</strain>
    </source>
</reference>
<dbReference type="Proteomes" id="UP000598467">
    <property type="component" value="Unassembled WGS sequence"/>
</dbReference>
<dbReference type="Gene3D" id="1.10.150.130">
    <property type="match status" value="1"/>
</dbReference>
<dbReference type="Pfam" id="PF13495">
    <property type="entry name" value="Phage_int_SAM_4"/>
    <property type="match status" value="1"/>
</dbReference>
<evidence type="ECO:0000313" key="6">
    <source>
        <dbReference type="EMBL" id="MBD1549631.1"/>
    </source>
</evidence>
<dbReference type="GO" id="GO:0006310">
    <property type="term" value="P:DNA recombination"/>
    <property type="evidence" value="ECO:0007669"/>
    <property type="project" value="UniProtKB-KW"/>
</dbReference>
<evidence type="ECO:0000259" key="5">
    <source>
        <dbReference type="PROSITE" id="PS51898"/>
    </source>
</evidence>
<dbReference type="SUPFAM" id="SSF56349">
    <property type="entry name" value="DNA breaking-rejoining enzymes"/>
    <property type="match status" value="1"/>
</dbReference>
<sequence>MIEDIAVRNFSPATQRSYLHAVSKFSHQFGRSPDRLGLEDVRAFQVHLVATGISWPALNQTVCALWFFYGATLGHAEIPELIAHARAPRKLPEVFSADEVVRFLEAVPSLKTRTALTAADAAGLRVSEVVGLKVADIDSQRGVIRVRHGKGGKDRYVLLSAQLLHILRTYWRLSRPPDWLFPRSDGSGPISITVLHAACRSARAAAGIDKRVTVHTLRHSFATHLLENGTDIRIIQVLLGHEHLSSTARYTKVSSRLIRRTQSPLVRLNIGVVLPN</sequence>
<dbReference type="PANTHER" id="PTHR30349">
    <property type="entry name" value="PHAGE INTEGRASE-RELATED"/>
    <property type="match status" value="1"/>
</dbReference>
<evidence type="ECO:0000256" key="3">
    <source>
        <dbReference type="ARBA" id="ARBA00023125"/>
    </source>
</evidence>
<feature type="domain" description="Tyr recombinase" evidence="5">
    <location>
        <begin position="90"/>
        <end position="263"/>
    </location>
</feature>
<dbReference type="EMBL" id="JABFCZ010000047">
    <property type="protein sequence ID" value="MBD1549631.1"/>
    <property type="molecule type" value="Genomic_DNA"/>
</dbReference>
<dbReference type="Pfam" id="PF00589">
    <property type="entry name" value="Phage_integrase"/>
    <property type="match status" value="1"/>
</dbReference>
<evidence type="ECO:0000256" key="1">
    <source>
        <dbReference type="ARBA" id="ARBA00008857"/>
    </source>
</evidence>
<dbReference type="InterPro" id="IPR010998">
    <property type="entry name" value="Integrase_recombinase_N"/>
</dbReference>
<proteinExistence type="inferred from homology"/>
<evidence type="ECO:0000256" key="4">
    <source>
        <dbReference type="ARBA" id="ARBA00023172"/>
    </source>
</evidence>
<dbReference type="InterPro" id="IPR050090">
    <property type="entry name" value="Tyrosine_recombinase_XerCD"/>
</dbReference>
<dbReference type="InterPro" id="IPR002104">
    <property type="entry name" value="Integrase_catalytic"/>
</dbReference>